<protein>
    <submittedName>
        <fullName evidence="1">Uncharacterized protein</fullName>
    </submittedName>
</protein>
<organism evidence="1 2">
    <name type="scientific">Penicillium salamii</name>
    <dbReference type="NCBI Taxonomy" id="1612424"/>
    <lineage>
        <taxon>Eukaryota</taxon>
        <taxon>Fungi</taxon>
        <taxon>Dikarya</taxon>
        <taxon>Ascomycota</taxon>
        <taxon>Pezizomycotina</taxon>
        <taxon>Eurotiomycetes</taxon>
        <taxon>Eurotiomycetidae</taxon>
        <taxon>Eurotiales</taxon>
        <taxon>Aspergillaceae</taxon>
        <taxon>Penicillium</taxon>
    </lineage>
</organism>
<comment type="caution">
    <text evidence="1">The sequence shown here is derived from an EMBL/GenBank/DDBJ whole genome shotgun (WGS) entry which is preliminary data.</text>
</comment>
<evidence type="ECO:0000313" key="2">
    <source>
        <dbReference type="Proteomes" id="UP001152649"/>
    </source>
</evidence>
<accession>A0A9W4NKT1</accession>
<dbReference type="OrthoDB" id="194358at2759"/>
<name>A0A9W4NKT1_9EURO</name>
<keyword evidence="2" id="KW-1185">Reference proteome</keyword>
<reference evidence="1" key="1">
    <citation type="submission" date="2021-07" db="EMBL/GenBank/DDBJ databases">
        <authorList>
            <person name="Branca A.L. A."/>
        </authorList>
    </citation>
    <scope>NUCLEOTIDE SEQUENCE</scope>
</reference>
<sequence length="608" mass="68667">MSGTRSANYKRAIAHSMAFSSSSSSARSSIMSSSSTVDSDGFFESAGRAGGPQLCSLPGHNEYISRQFRQENNIDPETPYLLEVWSVTRENLRECGVTEDPLEILISGRRSSVHPEPTTIPTILVAFRHRVRSLPSNWRTAAKQIYTVFRLRFRRISVELVDEGLLRVATCYPIPRSHPIVPKWKTICERILSRSDIRPWSSIGCWKYGTEREQTENPVTLMISLLNSATGSFATAIQCVKEILDSEGINDVDILFMINEGWTRHNGGFYDEFLQKTTCSRYVQPGVSIGIRRSSAGASTLGGLIQIKFPGDDRQHVFGLTCFHDLWPPEQHRAEFSGIQGAAQAFDHWVFHPVPFNDRQAERLLQVDHPSTLDLQNWIAHVQDRLRRRIEELRFSRLQEKKLRQGDWLEPEDATQLQIHEDQIDKTRADLEFFQDFLDGGVKLGHIAAASGYHRQFEFARNQKRMLDWALIQISPQRLRQGEDAGDQNKASFLLFGYAVLKSGRTSEFTTGELNEVEEVKITHVHDPQFPGFSKPIVTWEYAVAGDRNKRFSDEGDSGSFIHTNVGSVVGMVVGGSPSGPIHFTPMVDILRDIKKVTGAERVEIAYS</sequence>
<dbReference type="Proteomes" id="UP001152649">
    <property type="component" value="Unassembled WGS sequence"/>
</dbReference>
<dbReference type="AlphaFoldDB" id="A0A9W4NKT1"/>
<evidence type="ECO:0000313" key="1">
    <source>
        <dbReference type="EMBL" id="CAG8388260.1"/>
    </source>
</evidence>
<proteinExistence type="predicted"/>
<dbReference type="EMBL" id="CAJVPG010000288">
    <property type="protein sequence ID" value="CAG8388260.1"/>
    <property type="molecule type" value="Genomic_DNA"/>
</dbReference>
<gene>
    <name evidence="1" type="ORF">PSALAMII_LOCUS6459</name>
</gene>